<protein>
    <submittedName>
        <fullName evidence="6">DNA-binding protein HU-beta</fullName>
    </submittedName>
</protein>
<comment type="similarity">
    <text evidence="2 5">Belongs to the bacterial histone-like protein family.</text>
</comment>
<evidence type="ECO:0000256" key="4">
    <source>
        <dbReference type="ARBA" id="ARBA00023125"/>
    </source>
</evidence>
<evidence type="ECO:0000256" key="3">
    <source>
        <dbReference type="ARBA" id="ARBA00023067"/>
    </source>
</evidence>
<keyword evidence="4 6" id="KW-0238">DNA-binding</keyword>
<dbReference type="GO" id="GO:0042802">
    <property type="term" value="F:identical protein binding"/>
    <property type="evidence" value="ECO:0007669"/>
    <property type="project" value="UniProtKB-ARBA"/>
</dbReference>
<keyword evidence="3" id="KW-0226">DNA condensation</keyword>
<dbReference type="GO" id="GO:0006270">
    <property type="term" value="P:DNA replication initiation"/>
    <property type="evidence" value="ECO:0007669"/>
    <property type="project" value="UniProtKB-ARBA"/>
</dbReference>
<evidence type="ECO:0000256" key="2">
    <source>
        <dbReference type="ARBA" id="ARBA00010529"/>
    </source>
</evidence>
<comment type="caution">
    <text evidence="6">The sequence shown here is derived from an EMBL/GenBank/DDBJ whole genome shotgun (WGS) entry which is preliminary data.</text>
</comment>
<comment type="function">
    <text evidence="1">Histone-like DNA-binding protein which is capable of wrapping DNA to stabilize it, and thus to prevent its denaturation under extreme environmental conditions.</text>
</comment>
<reference evidence="6" key="2">
    <citation type="submission" date="2020-09" db="EMBL/GenBank/DDBJ databases">
        <authorList>
            <person name="Sun Q."/>
            <person name="Zhou Y."/>
        </authorList>
    </citation>
    <scope>NUCLEOTIDE SEQUENCE</scope>
    <source>
        <strain evidence="6">CGMCC 1.12181</strain>
    </source>
</reference>
<evidence type="ECO:0000313" key="7">
    <source>
        <dbReference type="Proteomes" id="UP000605253"/>
    </source>
</evidence>
<dbReference type="GO" id="GO:1990178">
    <property type="term" value="C:HU-DNA complex"/>
    <property type="evidence" value="ECO:0007669"/>
    <property type="project" value="UniProtKB-ARBA"/>
</dbReference>
<dbReference type="GO" id="GO:0005829">
    <property type="term" value="C:cytosol"/>
    <property type="evidence" value="ECO:0007669"/>
    <property type="project" value="TreeGrafter"/>
</dbReference>
<dbReference type="EMBL" id="BMEO01000003">
    <property type="protein sequence ID" value="GGF91658.1"/>
    <property type="molecule type" value="Genomic_DNA"/>
</dbReference>
<dbReference type="SMART" id="SM00411">
    <property type="entry name" value="BHL"/>
    <property type="match status" value="1"/>
</dbReference>
<dbReference type="PRINTS" id="PR01727">
    <property type="entry name" value="DNABINDINGHU"/>
</dbReference>
<dbReference type="SUPFAM" id="SSF47729">
    <property type="entry name" value="IHF-like DNA-binding proteins"/>
    <property type="match status" value="1"/>
</dbReference>
<name>A0A917FLV8_9GAMM</name>
<accession>A0A917FLV8</accession>
<dbReference type="Gene3D" id="4.10.520.10">
    <property type="entry name" value="IHF-like DNA-binding proteins"/>
    <property type="match status" value="1"/>
</dbReference>
<dbReference type="InterPro" id="IPR000119">
    <property type="entry name" value="Hist_DNA-bd"/>
</dbReference>
<dbReference type="CDD" id="cd13831">
    <property type="entry name" value="HU"/>
    <property type="match status" value="1"/>
</dbReference>
<dbReference type="PANTHER" id="PTHR33175:SF3">
    <property type="entry name" value="DNA-BINDING PROTEIN HU-BETA"/>
    <property type="match status" value="1"/>
</dbReference>
<evidence type="ECO:0000256" key="1">
    <source>
        <dbReference type="ARBA" id="ARBA00003819"/>
    </source>
</evidence>
<dbReference type="PANTHER" id="PTHR33175">
    <property type="entry name" value="DNA-BINDING PROTEIN HU"/>
    <property type="match status" value="1"/>
</dbReference>
<evidence type="ECO:0000313" key="6">
    <source>
        <dbReference type="EMBL" id="GGF91658.1"/>
    </source>
</evidence>
<dbReference type="RefSeq" id="WP_188364701.1">
    <property type="nucleotide sequence ID" value="NZ_BAABJF010000017.1"/>
</dbReference>
<gene>
    <name evidence="6" type="primary">hup</name>
    <name evidence="6" type="ORF">GCM10011365_11150</name>
</gene>
<dbReference type="GO" id="GO:0006351">
    <property type="term" value="P:DNA-templated transcription"/>
    <property type="evidence" value="ECO:0007669"/>
    <property type="project" value="UniProtKB-ARBA"/>
</dbReference>
<dbReference type="GO" id="GO:0003677">
    <property type="term" value="F:DNA binding"/>
    <property type="evidence" value="ECO:0007669"/>
    <property type="project" value="UniProtKB-KW"/>
</dbReference>
<dbReference type="Proteomes" id="UP000605253">
    <property type="component" value="Unassembled WGS sequence"/>
</dbReference>
<dbReference type="Pfam" id="PF00216">
    <property type="entry name" value="Bac_DNA_binding"/>
    <property type="match status" value="1"/>
</dbReference>
<dbReference type="InterPro" id="IPR020816">
    <property type="entry name" value="Histone-like_DNA-bd_CS"/>
</dbReference>
<sequence>MKKQDFIKAVAKQADVSQATANDCFDAVVDTITKALKKGDKLTFVGFGTFSVKKRAARQGRNPRTGETIQIKAAKIPSFKAGKALKDAVN</sequence>
<evidence type="ECO:0000256" key="5">
    <source>
        <dbReference type="RuleBase" id="RU003939"/>
    </source>
</evidence>
<proteinExistence type="inferred from homology"/>
<organism evidence="6 7">
    <name type="scientific">Marinicella pacifica</name>
    <dbReference type="NCBI Taxonomy" id="1171543"/>
    <lineage>
        <taxon>Bacteria</taxon>
        <taxon>Pseudomonadati</taxon>
        <taxon>Pseudomonadota</taxon>
        <taxon>Gammaproteobacteria</taxon>
        <taxon>Lysobacterales</taxon>
        <taxon>Marinicellaceae</taxon>
        <taxon>Marinicella</taxon>
    </lineage>
</organism>
<dbReference type="GO" id="GO:1990103">
    <property type="term" value="C:DnaA-HU complex"/>
    <property type="evidence" value="ECO:0007669"/>
    <property type="project" value="UniProtKB-ARBA"/>
</dbReference>
<dbReference type="PROSITE" id="PS00045">
    <property type="entry name" value="HISTONE_LIKE"/>
    <property type="match status" value="1"/>
</dbReference>
<dbReference type="InterPro" id="IPR010992">
    <property type="entry name" value="IHF-like_DNA-bd_dom_sf"/>
</dbReference>
<dbReference type="AlphaFoldDB" id="A0A917FLV8"/>
<dbReference type="FunFam" id="4.10.520.10:FF:000001">
    <property type="entry name" value="DNA-binding protein HU"/>
    <property type="match status" value="1"/>
</dbReference>
<reference evidence="6" key="1">
    <citation type="journal article" date="2014" name="Int. J. Syst. Evol. Microbiol.">
        <title>Complete genome sequence of Corynebacterium casei LMG S-19264T (=DSM 44701T), isolated from a smear-ripened cheese.</title>
        <authorList>
            <consortium name="US DOE Joint Genome Institute (JGI-PGF)"/>
            <person name="Walter F."/>
            <person name="Albersmeier A."/>
            <person name="Kalinowski J."/>
            <person name="Ruckert C."/>
        </authorList>
    </citation>
    <scope>NUCLEOTIDE SEQUENCE</scope>
    <source>
        <strain evidence="6">CGMCC 1.12181</strain>
    </source>
</reference>
<keyword evidence="7" id="KW-1185">Reference proteome</keyword>
<dbReference type="GO" id="GO:0030261">
    <property type="term" value="P:chromosome condensation"/>
    <property type="evidence" value="ECO:0007669"/>
    <property type="project" value="UniProtKB-KW"/>
</dbReference>
<dbReference type="GO" id="GO:0030527">
    <property type="term" value="F:structural constituent of chromatin"/>
    <property type="evidence" value="ECO:0007669"/>
    <property type="project" value="InterPro"/>
</dbReference>